<evidence type="ECO:0000313" key="3">
    <source>
        <dbReference type="Proteomes" id="UP000192756"/>
    </source>
</evidence>
<dbReference type="RefSeq" id="WP_084239921.1">
    <property type="nucleotide sequence ID" value="NZ_FWXT01000002.1"/>
</dbReference>
<dbReference type="STRING" id="151894.SAMN04488524_3102"/>
<name>A0A1W2CQR3_9SPHI</name>
<evidence type="ECO:0000313" key="2">
    <source>
        <dbReference type="EMBL" id="SMC87541.1"/>
    </source>
</evidence>
<dbReference type="AlphaFoldDB" id="A0A1W2CQR3"/>
<keyword evidence="1" id="KW-0472">Membrane</keyword>
<feature type="transmembrane region" description="Helical" evidence="1">
    <location>
        <begin position="71"/>
        <end position="93"/>
    </location>
</feature>
<gene>
    <name evidence="2" type="ORF">SAMN04488524_3102</name>
</gene>
<feature type="transmembrane region" description="Helical" evidence="1">
    <location>
        <begin position="168"/>
        <end position="189"/>
    </location>
</feature>
<keyword evidence="3" id="KW-1185">Reference proteome</keyword>
<feature type="transmembrane region" description="Helical" evidence="1">
    <location>
        <begin position="195"/>
        <end position="219"/>
    </location>
</feature>
<accession>A0A1W2CQR3</accession>
<sequence>MTEPQQKKTGRLLRIIKLSIARRFDLHLDKADEDDVVLSIKKNSDFVGANLWTLIFAILIASIGLNVNSTAVIIGAMLISPLMGPIMGIGLGVGTNDFELVKKGLRNLLIATLISVVVSTIYFWITPLHDAQSELLARTTPSIWDVFIAFLGGLAGIVAGTRKEKSNVIPGVAIATALMPPLCTAGFGLASGNFYYFLGAIYLYFINSVFICISTYLIVRFLRFGKKHFEDQETERKVSRYIMIIVAIAVLPSIYLAYGIVDKSIFENNAQKFISEQFQFKNTQVVNRSLKYNRSKGNEIDLLLIGYELSKSRMDSIRSGMSAYKLGGTKLIIRQGLNAKQEIDFSQIKASILEDVFKKDSSAKISNPQESLLAKPLPDIRSELKVLYPEMRDYTAANVVVDRLDKTGKDTLTMVVAGFSKPVKRADRVKLNQWLKTRLQVDSLRLLIP</sequence>
<dbReference type="PANTHER" id="PTHR20992:SF9">
    <property type="entry name" value="AT15442P-RELATED"/>
    <property type="match status" value="1"/>
</dbReference>
<keyword evidence="1" id="KW-1133">Transmembrane helix</keyword>
<dbReference type="NCBIfam" id="TIGR00341">
    <property type="entry name" value="TIGR00341 family protein"/>
    <property type="match status" value="1"/>
</dbReference>
<feature type="transmembrane region" description="Helical" evidence="1">
    <location>
        <begin position="143"/>
        <end position="161"/>
    </location>
</feature>
<dbReference type="EMBL" id="FWXT01000002">
    <property type="protein sequence ID" value="SMC87541.1"/>
    <property type="molecule type" value="Genomic_DNA"/>
</dbReference>
<dbReference type="InterPro" id="IPR005240">
    <property type="entry name" value="DUF389"/>
</dbReference>
<evidence type="ECO:0000256" key="1">
    <source>
        <dbReference type="SAM" id="Phobius"/>
    </source>
</evidence>
<protein>
    <submittedName>
        <fullName evidence="2">TIGR00341 family protein</fullName>
    </submittedName>
</protein>
<feature type="transmembrane region" description="Helical" evidence="1">
    <location>
        <begin position="240"/>
        <end position="261"/>
    </location>
</feature>
<feature type="transmembrane region" description="Helical" evidence="1">
    <location>
        <begin position="105"/>
        <end position="123"/>
    </location>
</feature>
<dbReference type="Pfam" id="PF04087">
    <property type="entry name" value="DUF389"/>
    <property type="match status" value="1"/>
</dbReference>
<organism evidence="2 3">
    <name type="scientific">Pedobacter africanus</name>
    <dbReference type="NCBI Taxonomy" id="151894"/>
    <lineage>
        <taxon>Bacteria</taxon>
        <taxon>Pseudomonadati</taxon>
        <taxon>Bacteroidota</taxon>
        <taxon>Sphingobacteriia</taxon>
        <taxon>Sphingobacteriales</taxon>
        <taxon>Sphingobacteriaceae</taxon>
        <taxon>Pedobacter</taxon>
    </lineage>
</organism>
<reference evidence="3" key="1">
    <citation type="submission" date="2017-04" db="EMBL/GenBank/DDBJ databases">
        <authorList>
            <person name="Varghese N."/>
            <person name="Submissions S."/>
        </authorList>
    </citation>
    <scope>NUCLEOTIDE SEQUENCE [LARGE SCALE GENOMIC DNA]</scope>
    <source>
        <strain evidence="3">DSM 12126</strain>
    </source>
</reference>
<keyword evidence="1" id="KW-0812">Transmembrane</keyword>
<feature type="transmembrane region" description="Helical" evidence="1">
    <location>
        <begin position="46"/>
        <end position="65"/>
    </location>
</feature>
<dbReference type="Proteomes" id="UP000192756">
    <property type="component" value="Unassembled WGS sequence"/>
</dbReference>
<proteinExistence type="predicted"/>
<dbReference type="PANTHER" id="PTHR20992">
    <property type="entry name" value="AT15442P-RELATED"/>
    <property type="match status" value="1"/>
</dbReference>